<feature type="region of interest" description="Disordered" evidence="1">
    <location>
        <begin position="21"/>
        <end position="90"/>
    </location>
</feature>
<keyword evidence="2" id="KW-0732">Signal</keyword>
<protein>
    <submittedName>
        <fullName evidence="3">Uncharacterized protein</fullName>
    </submittedName>
</protein>
<gene>
    <name evidence="3" type="ORF">BB560_003016</name>
</gene>
<keyword evidence="4" id="KW-1185">Reference proteome</keyword>
<dbReference type="EMBL" id="MBFS01000427">
    <property type="protein sequence ID" value="PVV02529.1"/>
    <property type="molecule type" value="Genomic_DNA"/>
</dbReference>
<proteinExistence type="predicted"/>
<sequence length="115" mass="12452">MRVLAALFVFVSLVLVQSQEVPTTATSTTKSQEGIKSSLKELVSESGMDSNTKTISESESSKPHQTSSTRTKEEKGKATSNSEKSDSISLRPDPVYKTFILGGAGYYLLHMTGIF</sequence>
<evidence type="ECO:0000256" key="1">
    <source>
        <dbReference type="SAM" id="MobiDB-lite"/>
    </source>
</evidence>
<reference evidence="3 4" key="1">
    <citation type="journal article" date="2018" name="MBio">
        <title>Comparative Genomics Reveals the Core Gene Toolbox for the Fungus-Insect Symbiosis.</title>
        <authorList>
            <person name="Wang Y."/>
            <person name="Stata M."/>
            <person name="Wang W."/>
            <person name="Stajich J.E."/>
            <person name="White M.M."/>
            <person name="Moncalvo J.M."/>
        </authorList>
    </citation>
    <scope>NUCLEOTIDE SEQUENCE [LARGE SCALE GENOMIC DNA]</scope>
    <source>
        <strain evidence="3 4">SC-DP-2</strain>
    </source>
</reference>
<dbReference type="Proteomes" id="UP000245609">
    <property type="component" value="Unassembled WGS sequence"/>
</dbReference>
<evidence type="ECO:0000313" key="3">
    <source>
        <dbReference type="EMBL" id="PVV02529.1"/>
    </source>
</evidence>
<accession>A0A2T9ZD63</accession>
<evidence type="ECO:0000313" key="4">
    <source>
        <dbReference type="Proteomes" id="UP000245609"/>
    </source>
</evidence>
<feature type="signal peptide" evidence="2">
    <location>
        <begin position="1"/>
        <end position="18"/>
    </location>
</feature>
<feature type="compositionally biased region" description="Polar residues" evidence="1">
    <location>
        <begin position="47"/>
        <end position="69"/>
    </location>
</feature>
<evidence type="ECO:0000256" key="2">
    <source>
        <dbReference type="SAM" id="SignalP"/>
    </source>
</evidence>
<organism evidence="3 4">
    <name type="scientific">Smittium megazygosporum</name>
    <dbReference type="NCBI Taxonomy" id="133381"/>
    <lineage>
        <taxon>Eukaryota</taxon>
        <taxon>Fungi</taxon>
        <taxon>Fungi incertae sedis</taxon>
        <taxon>Zoopagomycota</taxon>
        <taxon>Kickxellomycotina</taxon>
        <taxon>Harpellomycetes</taxon>
        <taxon>Harpellales</taxon>
        <taxon>Legeriomycetaceae</taxon>
        <taxon>Smittium</taxon>
    </lineage>
</organism>
<dbReference type="AlphaFoldDB" id="A0A2T9ZD63"/>
<feature type="compositionally biased region" description="Polar residues" evidence="1">
    <location>
        <begin position="21"/>
        <end position="35"/>
    </location>
</feature>
<comment type="caution">
    <text evidence="3">The sequence shown here is derived from an EMBL/GenBank/DDBJ whole genome shotgun (WGS) entry which is preliminary data.</text>
</comment>
<feature type="chain" id="PRO_5015471142" evidence="2">
    <location>
        <begin position="19"/>
        <end position="115"/>
    </location>
</feature>
<name>A0A2T9ZD63_9FUNG</name>